<keyword evidence="4" id="KW-0234">DNA repair</keyword>
<keyword evidence="12" id="KW-1185">Reference proteome</keyword>
<protein>
    <recommendedName>
        <fullName evidence="7">Non-homologous end-joining factor 1</fullName>
    </recommendedName>
</protein>
<dbReference type="Gene3D" id="2.170.210.10">
    <property type="entry name" value="DNA double-strand break repair and VJ recombination XRCC4, N-terminal"/>
    <property type="match status" value="1"/>
</dbReference>
<evidence type="ECO:0000256" key="2">
    <source>
        <dbReference type="ARBA" id="ARBA00022763"/>
    </source>
</evidence>
<dbReference type="AlphaFoldDB" id="A0AA40D996"/>
<evidence type="ECO:0000313" key="12">
    <source>
        <dbReference type="Proteomes" id="UP001175001"/>
    </source>
</evidence>
<feature type="domain" description="XLF-like coiled-coil region" evidence="10">
    <location>
        <begin position="127"/>
        <end position="178"/>
    </location>
</feature>
<evidence type="ECO:0000256" key="6">
    <source>
        <dbReference type="ARBA" id="ARBA00025747"/>
    </source>
</evidence>
<dbReference type="Pfam" id="PF21928">
    <property type="entry name" value="XLF_CC"/>
    <property type="match status" value="1"/>
</dbReference>
<evidence type="ECO:0000259" key="9">
    <source>
        <dbReference type="Pfam" id="PF09302"/>
    </source>
</evidence>
<dbReference type="GO" id="GO:0032807">
    <property type="term" value="C:DNA ligase IV complex"/>
    <property type="evidence" value="ECO:0007669"/>
    <property type="project" value="TreeGrafter"/>
</dbReference>
<dbReference type="InterPro" id="IPR038051">
    <property type="entry name" value="XRCC4-like_N_sf"/>
</dbReference>
<dbReference type="Pfam" id="PF09302">
    <property type="entry name" value="XLF"/>
    <property type="match status" value="1"/>
</dbReference>
<dbReference type="Proteomes" id="UP001175001">
    <property type="component" value="Unassembled WGS sequence"/>
</dbReference>
<keyword evidence="3" id="KW-0238">DNA-binding</keyword>
<accession>A0AA40D996</accession>
<feature type="region of interest" description="Disordered" evidence="8">
    <location>
        <begin position="264"/>
        <end position="284"/>
    </location>
</feature>
<evidence type="ECO:0000256" key="7">
    <source>
        <dbReference type="ARBA" id="ARBA00044529"/>
    </source>
</evidence>
<dbReference type="PANTHER" id="PTHR32235:SF1">
    <property type="entry name" value="NON-HOMOLOGOUS END-JOINING FACTOR 1"/>
    <property type="match status" value="1"/>
</dbReference>
<comment type="caution">
    <text evidence="11">The sequence shown here is derived from an EMBL/GenBank/DDBJ whole genome shotgun (WGS) entry which is preliminary data.</text>
</comment>
<dbReference type="InterPro" id="IPR015381">
    <property type="entry name" value="XLF-like_N"/>
</dbReference>
<evidence type="ECO:0000256" key="4">
    <source>
        <dbReference type="ARBA" id="ARBA00023204"/>
    </source>
</evidence>
<proteinExistence type="inferred from homology"/>
<dbReference type="GO" id="GO:0006303">
    <property type="term" value="P:double-strand break repair via nonhomologous end joining"/>
    <property type="evidence" value="ECO:0007669"/>
    <property type="project" value="TreeGrafter"/>
</dbReference>
<name>A0AA40D996_9PEZI</name>
<sequence length="314" mass="34793">MELTWKPLQVSGTPAPCPPLFAKTKFTSNSYVVFLTDLRNIWKESMDRKSIFKRALCEETAIDPTEDAAQMRLLLDHIRNAIEGHAGTRRQVTKNVKDSRALNLHLTAPLPGSLGSLEWMLNCTPLPSASLQHHVISPLMSNLYHHMQQVDDLVGRLNAKDHVISKLLDKLEASGTDITTIFPGAAGAVHLTPREQAVRQVQGLGRFDSEQWRQSYAKARNARVPESSLFRVLEVSASTESVDDDQDKDDLWLSNLPTAVSNVVDEVGNPSKGGDASGAEKTPIAEEDEFEVSRAWTCSQFCLITSSVKQPHRD</sequence>
<dbReference type="EMBL" id="JAUJDW010000001">
    <property type="protein sequence ID" value="KAK0664946.1"/>
    <property type="molecule type" value="Genomic_DNA"/>
</dbReference>
<gene>
    <name evidence="11" type="ORF">DIS24_g224</name>
</gene>
<dbReference type="CDD" id="cd22285">
    <property type="entry name" value="HD_XLF_N"/>
    <property type="match status" value="1"/>
</dbReference>
<feature type="domain" description="XLF-like N-terminal" evidence="9">
    <location>
        <begin position="4"/>
        <end position="124"/>
    </location>
</feature>
<evidence type="ECO:0000256" key="8">
    <source>
        <dbReference type="SAM" id="MobiDB-lite"/>
    </source>
</evidence>
<keyword evidence="2" id="KW-0227">DNA damage</keyword>
<dbReference type="InterPro" id="IPR053829">
    <property type="entry name" value="XLF-like_CC"/>
</dbReference>
<dbReference type="PANTHER" id="PTHR32235">
    <property type="entry name" value="NON-HOMOLOGOUS END-JOINING FACTOR 1"/>
    <property type="match status" value="1"/>
</dbReference>
<reference evidence="11" key="1">
    <citation type="submission" date="2023-06" db="EMBL/GenBank/DDBJ databases">
        <title>Multi-omics analyses reveal the molecular pathogenesis toolkit of Lasiodiplodia hormozganensis, a cross-kingdom pathogen.</title>
        <authorList>
            <person name="Felix C."/>
            <person name="Meneses R."/>
            <person name="Goncalves M.F.M."/>
            <person name="Tilleman L."/>
            <person name="Duarte A.S."/>
            <person name="Jorrin-Novo J.V."/>
            <person name="Van De Peer Y."/>
            <person name="Deforce D."/>
            <person name="Van Nieuwerburgh F."/>
            <person name="Esteves A.C."/>
            <person name="Alves A."/>
        </authorList>
    </citation>
    <scope>NUCLEOTIDE SEQUENCE</scope>
    <source>
        <strain evidence="11">CBS 339.90</strain>
    </source>
</reference>
<comment type="subcellular location">
    <subcellularLocation>
        <location evidence="1">Nucleus</location>
    </subcellularLocation>
</comment>
<evidence type="ECO:0000256" key="5">
    <source>
        <dbReference type="ARBA" id="ARBA00023242"/>
    </source>
</evidence>
<evidence type="ECO:0000256" key="3">
    <source>
        <dbReference type="ARBA" id="ARBA00023125"/>
    </source>
</evidence>
<evidence type="ECO:0000259" key="10">
    <source>
        <dbReference type="Pfam" id="PF21928"/>
    </source>
</evidence>
<dbReference type="InterPro" id="IPR052287">
    <property type="entry name" value="NHEJ_factor"/>
</dbReference>
<evidence type="ECO:0000256" key="1">
    <source>
        <dbReference type="ARBA" id="ARBA00004123"/>
    </source>
</evidence>
<keyword evidence="5" id="KW-0539">Nucleus</keyword>
<dbReference type="GO" id="GO:0045027">
    <property type="term" value="F:DNA end binding"/>
    <property type="evidence" value="ECO:0007669"/>
    <property type="project" value="TreeGrafter"/>
</dbReference>
<comment type="similarity">
    <text evidence="6">Belongs to the XRCC4-XLF family. XLF subfamily.</text>
</comment>
<evidence type="ECO:0000313" key="11">
    <source>
        <dbReference type="EMBL" id="KAK0664946.1"/>
    </source>
</evidence>
<organism evidence="11 12">
    <name type="scientific">Lasiodiplodia hormozganensis</name>
    <dbReference type="NCBI Taxonomy" id="869390"/>
    <lineage>
        <taxon>Eukaryota</taxon>
        <taxon>Fungi</taxon>
        <taxon>Dikarya</taxon>
        <taxon>Ascomycota</taxon>
        <taxon>Pezizomycotina</taxon>
        <taxon>Dothideomycetes</taxon>
        <taxon>Dothideomycetes incertae sedis</taxon>
        <taxon>Botryosphaeriales</taxon>
        <taxon>Botryosphaeriaceae</taxon>
        <taxon>Lasiodiplodia</taxon>
    </lineage>
</organism>